<sequence>MRTTPPRARRAAGLTLAALALTTLVACSGDDGGEQPAAPASGAAGAAPAVELDAAGALAEVGEPLRVGVLVSLRSAPGEGQDVLTAAEGARVAAYRLGLGGADVELEVVDDAGTSEGATRAVADLVDAGVSGIVAASTGEHLQAAVDAAAGAGVPLLLPYERELTALPDGVWATGPSGDAVDQALLAAMGERGLERPFVVSADGVDVDGVGSADREDYTGDNLGAVVARATRAVEDGTADSVVVAASATSQAQVVAALQGRGSTAPVVLSPEALSPGFATGLTEAGGTPAGEFLTVGVDASDATTLGTSQRAEATASYFSALRLAAGDPELQDLFGSVPFADVAEGADTASHDAVLALAAAAVEAGSVEPADVAAALTGLTVDTSDGLAGPALDFADSRALAPDAVVALEATTQDPQVRPVAATEEEAAPRLYWFATAAAGR</sequence>
<dbReference type="InterPro" id="IPR051010">
    <property type="entry name" value="BCAA_transport"/>
</dbReference>
<accession>A0ABV1P3X8</accession>
<organism evidence="5 6">
    <name type="scientific">Nocardioides kribbensis</name>
    <dbReference type="NCBI Taxonomy" id="305517"/>
    <lineage>
        <taxon>Bacteria</taxon>
        <taxon>Bacillati</taxon>
        <taxon>Actinomycetota</taxon>
        <taxon>Actinomycetes</taxon>
        <taxon>Propionibacteriales</taxon>
        <taxon>Nocardioidaceae</taxon>
        <taxon>Nocardioides</taxon>
    </lineage>
</organism>
<comment type="similarity">
    <text evidence="1">Belongs to the leucine-binding protein family.</text>
</comment>
<keyword evidence="6" id="KW-1185">Reference proteome</keyword>
<dbReference type="Pfam" id="PF13458">
    <property type="entry name" value="Peripla_BP_6"/>
    <property type="match status" value="1"/>
</dbReference>
<feature type="domain" description="Leucine-binding protein" evidence="4">
    <location>
        <begin position="64"/>
        <end position="397"/>
    </location>
</feature>
<comment type="caution">
    <text evidence="5">The sequence shown here is derived from an EMBL/GenBank/DDBJ whole genome shotgun (WGS) entry which is preliminary data.</text>
</comment>
<evidence type="ECO:0000259" key="4">
    <source>
        <dbReference type="Pfam" id="PF13458"/>
    </source>
</evidence>
<dbReference type="InterPro" id="IPR028082">
    <property type="entry name" value="Peripla_BP_I"/>
</dbReference>
<dbReference type="PANTHER" id="PTHR30483:SF6">
    <property type="entry name" value="PERIPLASMIC BINDING PROTEIN OF ABC TRANSPORTER FOR NATURAL AMINO ACIDS"/>
    <property type="match status" value="1"/>
</dbReference>
<name>A0ABV1P3X8_9ACTN</name>
<feature type="signal peptide" evidence="3">
    <location>
        <begin position="1"/>
        <end position="28"/>
    </location>
</feature>
<dbReference type="SUPFAM" id="SSF53822">
    <property type="entry name" value="Periplasmic binding protein-like I"/>
    <property type="match status" value="1"/>
</dbReference>
<dbReference type="Gene3D" id="3.40.50.2300">
    <property type="match status" value="1"/>
</dbReference>
<dbReference type="Proteomes" id="UP001482520">
    <property type="component" value="Unassembled WGS sequence"/>
</dbReference>
<keyword evidence="2 3" id="KW-0732">Signal</keyword>
<gene>
    <name evidence="5" type="ORF">V6R90_19540</name>
</gene>
<dbReference type="InterPro" id="IPR028081">
    <property type="entry name" value="Leu-bd"/>
</dbReference>
<dbReference type="PANTHER" id="PTHR30483">
    <property type="entry name" value="LEUCINE-SPECIFIC-BINDING PROTEIN"/>
    <property type="match status" value="1"/>
</dbReference>
<evidence type="ECO:0000313" key="6">
    <source>
        <dbReference type="Proteomes" id="UP001482520"/>
    </source>
</evidence>
<evidence type="ECO:0000313" key="5">
    <source>
        <dbReference type="EMBL" id="MEQ7849476.1"/>
    </source>
</evidence>
<reference evidence="5 6" key="1">
    <citation type="submission" date="2024-02" db="EMBL/GenBank/DDBJ databases">
        <title>Full genome sequence of Nocardioides kribbensis.</title>
        <authorList>
            <person name="Poletto B.L."/>
            <person name="Silva G."/>
            <person name="Galante D."/>
            <person name="Campos K.R."/>
            <person name="Santos M.B.N."/>
            <person name="Sacchi C.T."/>
        </authorList>
    </citation>
    <scope>NUCLEOTIDE SEQUENCE [LARGE SCALE GENOMIC DNA]</scope>
    <source>
        <strain evidence="5 6">O4R</strain>
    </source>
</reference>
<dbReference type="RefSeq" id="WP_349805717.1">
    <property type="nucleotide sequence ID" value="NZ_JBEGDP010000042.1"/>
</dbReference>
<dbReference type="PROSITE" id="PS51257">
    <property type="entry name" value="PROKAR_LIPOPROTEIN"/>
    <property type="match status" value="1"/>
</dbReference>
<evidence type="ECO:0000256" key="2">
    <source>
        <dbReference type="ARBA" id="ARBA00022729"/>
    </source>
</evidence>
<evidence type="ECO:0000256" key="1">
    <source>
        <dbReference type="ARBA" id="ARBA00010062"/>
    </source>
</evidence>
<dbReference type="EMBL" id="JBEGDP010000042">
    <property type="protein sequence ID" value="MEQ7849476.1"/>
    <property type="molecule type" value="Genomic_DNA"/>
</dbReference>
<evidence type="ECO:0000256" key="3">
    <source>
        <dbReference type="SAM" id="SignalP"/>
    </source>
</evidence>
<proteinExistence type="inferred from homology"/>
<feature type="chain" id="PRO_5046553722" evidence="3">
    <location>
        <begin position="29"/>
        <end position="442"/>
    </location>
</feature>
<protein>
    <submittedName>
        <fullName evidence="5">ABC transporter substrate-binding protein</fullName>
    </submittedName>
</protein>